<dbReference type="EMBL" id="OC938179">
    <property type="protein sequence ID" value="CAD7661345.1"/>
    <property type="molecule type" value="Genomic_DNA"/>
</dbReference>
<evidence type="ECO:0000256" key="1">
    <source>
        <dbReference type="ARBA" id="ARBA00009480"/>
    </source>
</evidence>
<keyword evidence="5 8" id="KW-0175">Coiled coil</keyword>
<dbReference type="SUPFAM" id="SSF58038">
    <property type="entry name" value="SNARE fusion complex"/>
    <property type="match status" value="2"/>
</dbReference>
<dbReference type="OrthoDB" id="19261at2759"/>
<evidence type="ECO:0000256" key="5">
    <source>
        <dbReference type="ARBA" id="ARBA00023054"/>
    </source>
</evidence>
<dbReference type="InterPro" id="IPR000928">
    <property type="entry name" value="SNAP-25_dom"/>
</dbReference>
<evidence type="ECO:0000256" key="8">
    <source>
        <dbReference type="SAM" id="Coils"/>
    </source>
</evidence>
<feature type="region of interest" description="Disordered" evidence="9">
    <location>
        <begin position="217"/>
        <end position="249"/>
    </location>
</feature>
<dbReference type="Proteomes" id="UP000728032">
    <property type="component" value="Unassembled WGS sequence"/>
</dbReference>
<dbReference type="GO" id="GO:0005886">
    <property type="term" value="C:plasma membrane"/>
    <property type="evidence" value="ECO:0007669"/>
    <property type="project" value="TreeGrafter"/>
</dbReference>
<evidence type="ECO:0000256" key="6">
    <source>
        <dbReference type="ARBA" id="ARBA00034102"/>
    </source>
</evidence>
<evidence type="ECO:0000256" key="7">
    <source>
        <dbReference type="RuleBase" id="RU003496"/>
    </source>
</evidence>
<dbReference type="CDD" id="cd15889">
    <property type="entry name" value="SNARE_SNAP25N_23N"/>
    <property type="match status" value="1"/>
</dbReference>
<dbReference type="GO" id="GO:0031201">
    <property type="term" value="C:SNARE complex"/>
    <property type="evidence" value="ECO:0007669"/>
    <property type="project" value="TreeGrafter"/>
</dbReference>
<dbReference type="GO" id="GO:0016082">
    <property type="term" value="P:synaptic vesicle priming"/>
    <property type="evidence" value="ECO:0007669"/>
    <property type="project" value="TreeGrafter"/>
</dbReference>
<keyword evidence="3" id="KW-0677">Repeat</keyword>
<sequence length="249" mass="27302">MSAREWDHMNGTVVSDDEESTEAMQMRANLVTDSTLESTRRMVALCVESEGVGVKTLDQMWAQGDQLSRIEGDMDHMNADMRDTEKTLTQMEKWCGLCLCPCTQPKRFSSDSGTWTTVKEKRAVVSGQPRMGTPDVNSGRSDAGSVDSKGYIIKVLNDAREEEMEGNMGEVSNLLGALRNMALDMGQEMDAQNQRLDTINRKAESNEARVQAINDRASKLAKDSAPSMLPSFPSLPPGASLLKGMSGLK</sequence>
<evidence type="ECO:0000313" key="12">
    <source>
        <dbReference type="Proteomes" id="UP000728032"/>
    </source>
</evidence>
<keyword evidence="2" id="KW-0771">Synaptosome</keyword>
<dbReference type="GO" id="GO:0098793">
    <property type="term" value="C:presynapse"/>
    <property type="evidence" value="ECO:0007669"/>
    <property type="project" value="GOC"/>
</dbReference>
<dbReference type="GO" id="GO:0019905">
    <property type="term" value="F:syntaxin binding"/>
    <property type="evidence" value="ECO:0007669"/>
    <property type="project" value="TreeGrafter"/>
</dbReference>
<dbReference type="GO" id="GO:0005484">
    <property type="term" value="F:SNAP receptor activity"/>
    <property type="evidence" value="ECO:0007669"/>
    <property type="project" value="TreeGrafter"/>
</dbReference>
<proteinExistence type="inferred from homology"/>
<dbReference type="FunFam" id="1.20.5.110:FF:000018">
    <property type="entry name" value="Synaptosomal-associated protein"/>
    <property type="match status" value="1"/>
</dbReference>
<evidence type="ECO:0000256" key="3">
    <source>
        <dbReference type="ARBA" id="ARBA00022737"/>
    </source>
</evidence>
<feature type="region of interest" description="Disordered" evidence="9">
    <location>
        <begin position="1"/>
        <end position="21"/>
    </location>
</feature>
<evidence type="ECO:0000313" key="11">
    <source>
        <dbReference type="EMBL" id="CAD7661345.1"/>
    </source>
</evidence>
<comment type="similarity">
    <text evidence="1 7">Belongs to the SNAP-25 family.</text>
</comment>
<organism evidence="11">
    <name type="scientific">Oppiella nova</name>
    <dbReference type="NCBI Taxonomy" id="334625"/>
    <lineage>
        <taxon>Eukaryota</taxon>
        <taxon>Metazoa</taxon>
        <taxon>Ecdysozoa</taxon>
        <taxon>Arthropoda</taxon>
        <taxon>Chelicerata</taxon>
        <taxon>Arachnida</taxon>
        <taxon>Acari</taxon>
        <taxon>Acariformes</taxon>
        <taxon>Sarcoptiformes</taxon>
        <taxon>Oribatida</taxon>
        <taxon>Brachypylina</taxon>
        <taxon>Oppioidea</taxon>
        <taxon>Oppiidae</taxon>
        <taxon>Oppiella</taxon>
    </lineage>
</organism>
<dbReference type="GO" id="GO:0043005">
    <property type="term" value="C:neuron projection"/>
    <property type="evidence" value="ECO:0007669"/>
    <property type="project" value="UniProtKB-KW"/>
</dbReference>
<dbReference type="PANTHER" id="PTHR19305">
    <property type="entry name" value="SYNAPTOSOMAL ASSOCIATED PROTEIN"/>
    <property type="match status" value="1"/>
</dbReference>
<feature type="domain" description="T-SNARE coiled-coil homology" evidence="10">
    <location>
        <begin position="158"/>
        <end position="220"/>
    </location>
</feature>
<evidence type="ECO:0000256" key="9">
    <source>
        <dbReference type="SAM" id="MobiDB-lite"/>
    </source>
</evidence>
<dbReference type="GO" id="GO:0031629">
    <property type="term" value="P:synaptic vesicle fusion to presynaptic active zone membrane"/>
    <property type="evidence" value="ECO:0007669"/>
    <property type="project" value="TreeGrafter"/>
</dbReference>
<name>A0A7R9MJE4_9ACAR</name>
<evidence type="ECO:0000259" key="10">
    <source>
        <dbReference type="PROSITE" id="PS50192"/>
    </source>
</evidence>
<dbReference type="PANTHER" id="PTHR19305:SF14">
    <property type="entry name" value="SYNAPTOSOMAL-ASSOCIATED PROTEIN-RELATED"/>
    <property type="match status" value="1"/>
</dbReference>
<dbReference type="AlphaFoldDB" id="A0A7R9MJE4"/>
<protein>
    <recommendedName>
        <fullName evidence="7">Synaptosomal-associated protein</fullName>
    </recommendedName>
</protein>
<dbReference type="Pfam" id="PF00835">
    <property type="entry name" value="SNAP-25"/>
    <property type="match status" value="1"/>
</dbReference>
<dbReference type="SMART" id="SM00397">
    <property type="entry name" value="t_SNARE"/>
    <property type="match status" value="2"/>
</dbReference>
<feature type="coiled-coil region" evidence="8">
    <location>
        <begin position="189"/>
        <end position="216"/>
    </location>
</feature>
<dbReference type="EMBL" id="CAJPVJ010023354">
    <property type="protein sequence ID" value="CAG2178481.1"/>
    <property type="molecule type" value="Genomic_DNA"/>
</dbReference>
<feature type="domain" description="T-SNARE coiled-coil homology" evidence="10">
    <location>
        <begin position="29"/>
        <end position="91"/>
    </location>
</feature>
<keyword evidence="12" id="KW-1185">Reference proteome</keyword>
<keyword evidence="4" id="KW-0770">Synapse</keyword>
<reference evidence="11" key="1">
    <citation type="submission" date="2020-11" db="EMBL/GenBank/DDBJ databases">
        <authorList>
            <person name="Tran Van P."/>
        </authorList>
    </citation>
    <scope>NUCLEOTIDE SEQUENCE</scope>
</reference>
<dbReference type="InterPro" id="IPR000727">
    <property type="entry name" value="T_SNARE_dom"/>
</dbReference>
<gene>
    <name evidence="11" type="ORF">ONB1V03_LOCUS17906</name>
</gene>
<accession>A0A7R9MJE4</accession>
<evidence type="ECO:0000256" key="2">
    <source>
        <dbReference type="ARBA" id="ARBA00022599"/>
    </source>
</evidence>
<comment type="subcellular location">
    <subcellularLocation>
        <location evidence="6">Synapse</location>
        <location evidence="6">Synaptosome</location>
    </subcellularLocation>
</comment>
<evidence type="ECO:0000256" key="4">
    <source>
        <dbReference type="ARBA" id="ARBA00023018"/>
    </source>
</evidence>
<dbReference type="Gene3D" id="1.20.5.110">
    <property type="match status" value="2"/>
</dbReference>
<dbReference type="PROSITE" id="PS50192">
    <property type="entry name" value="T_SNARE"/>
    <property type="match status" value="2"/>
</dbReference>